<dbReference type="RefSeq" id="WP_088277533.1">
    <property type="nucleotide sequence ID" value="NZ_FNVE01000016.1"/>
</dbReference>
<accession>A0AAQ1JRJ1</accession>
<gene>
    <name evidence="1" type="ORF">SAMN05216586_11672</name>
</gene>
<dbReference type="EMBL" id="FNVE01000016">
    <property type="protein sequence ID" value="SEG70495.1"/>
    <property type="molecule type" value="Genomic_DNA"/>
</dbReference>
<evidence type="ECO:0000313" key="2">
    <source>
        <dbReference type="Proteomes" id="UP000243518"/>
    </source>
</evidence>
<dbReference type="Proteomes" id="UP000243518">
    <property type="component" value="Unassembled WGS sequence"/>
</dbReference>
<name>A0AAQ1JRJ1_9GAMM</name>
<keyword evidence="2" id="KW-1185">Reference proteome</keyword>
<comment type="caution">
    <text evidence="1">The sequence shown here is derived from an EMBL/GenBank/DDBJ whole genome shotgun (WGS) entry which is preliminary data.</text>
</comment>
<organism evidence="1 2">
    <name type="scientific">Halopseudomonas aestusnigri</name>
    <dbReference type="NCBI Taxonomy" id="857252"/>
    <lineage>
        <taxon>Bacteria</taxon>
        <taxon>Pseudomonadati</taxon>
        <taxon>Pseudomonadota</taxon>
        <taxon>Gammaproteobacteria</taxon>
        <taxon>Pseudomonadales</taxon>
        <taxon>Pseudomonadaceae</taxon>
        <taxon>Halopseudomonas</taxon>
    </lineage>
</organism>
<sequence>MKITLKHLHTIPGTGKKPGWCNTKARDFFKRHNLDWYAFRHGGIDEQDFLATGDGLALALVEWAHESERIEQERQA</sequence>
<evidence type="ECO:0000313" key="1">
    <source>
        <dbReference type="EMBL" id="SEG70495.1"/>
    </source>
</evidence>
<proteinExistence type="predicted"/>
<protein>
    <submittedName>
        <fullName evidence="1">Uncharacterized protein</fullName>
    </submittedName>
</protein>
<dbReference type="AlphaFoldDB" id="A0AAQ1JRJ1"/>
<reference evidence="1 2" key="1">
    <citation type="submission" date="2016-10" db="EMBL/GenBank/DDBJ databases">
        <authorList>
            <person name="Varghese N."/>
            <person name="Submissions S."/>
        </authorList>
    </citation>
    <scope>NUCLEOTIDE SEQUENCE [LARGE SCALE GENOMIC DNA]</scope>
    <source>
        <strain evidence="1 2">CECT 8317</strain>
    </source>
</reference>